<feature type="transmembrane region" description="Helical" evidence="5">
    <location>
        <begin position="242"/>
        <end position="263"/>
    </location>
</feature>
<evidence type="ECO:0000256" key="4">
    <source>
        <dbReference type="ARBA" id="ARBA00023136"/>
    </source>
</evidence>
<reference evidence="7" key="1">
    <citation type="submission" date="2021-02" db="EMBL/GenBank/DDBJ databases">
        <authorList>
            <person name="Nowell W R."/>
        </authorList>
    </citation>
    <scope>NUCLEOTIDE SEQUENCE</scope>
</reference>
<evidence type="ECO:0000256" key="1">
    <source>
        <dbReference type="ARBA" id="ARBA00004141"/>
    </source>
</evidence>
<evidence type="ECO:0000256" key="2">
    <source>
        <dbReference type="ARBA" id="ARBA00022692"/>
    </source>
</evidence>
<feature type="domain" description="Sugar phosphate transporter" evidence="6">
    <location>
        <begin position="230"/>
        <end position="297"/>
    </location>
</feature>
<proteinExistence type="predicted"/>
<protein>
    <recommendedName>
        <fullName evidence="6">Sugar phosphate transporter domain-containing protein</fullName>
    </recommendedName>
</protein>
<sequence>MSLTGVVSETPNVLLSPERLLMEVPQGLHNSMAIASLVIWYVSSAATLFSNKYILSTYNGDAFSLGMNQLLLSVITGYVQMQIMNRISTQIHKNPSTARAIFQDMFFIGAFRCVTVILGLIALKHIAVSFVATIKSSSPLFTVIISRMMLGEKTGIWTKFSMVPITIGLGLCSSFELSFNIFGFLCALGTNIFECLQNVYSKVLISGERYRYTAVELQFWATIRSTSLTLFLLYIFNGISYHIQSVAAYSVMAYISPITHSVANTVKRALLIWLSVLIFHNPVTFLSGFGTLTVIFG</sequence>
<dbReference type="Pfam" id="PF03151">
    <property type="entry name" value="TPT"/>
    <property type="match status" value="2"/>
</dbReference>
<dbReference type="Proteomes" id="UP000663828">
    <property type="component" value="Unassembled WGS sequence"/>
</dbReference>
<feature type="transmembrane region" description="Helical" evidence="5">
    <location>
        <begin position="270"/>
        <end position="296"/>
    </location>
</feature>
<dbReference type="EMBL" id="CAJNOR010001244">
    <property type="protein sequence ID" value="CAF1105399.1"/>
    <property type="molecule type" value="Genomic_DNA"/>
</dbReference>
<keyword evidence="2 5" id="KW-0812">Transmembrane</keyword>
<comment type="caution">
    <text evidence="7">The sequence shown here is derived from an EMBL/GenBank/DDBJ whole genome shotgun (WGS) entry which is preliminary data.</text>
</comment>
<gene>
    <name evidence="7" type="ORF">XAT740_LOCUS18580</name>
</gene>
<evidence type="ECO:0000313" key="7">
    <source>
        <dbReference type="EMBL" id="CAF1105399.1"/>
    </source>
</evidence>
<organism evidence="7 8">
    <name type="scientific">Adineta ricciae</name>
    <name type="common">Rotifer</name>
    <dbReference type="NCBI Taxonomy" id="249248"/>
    <lineage>
        <taxon>Eukaryota</taxon>
        <taxon>Metazoa</taxon>
        <taxon>Spiralia</taxon>
        <taxon>Gnathifera</taxon>
        <taxon>Rotifera</taxon>
        <taxon>Eurotatoria</taxon>
        <taxon>Bdelloidea</taxon>
        <taxon>Adinetida</taxon>
        <taxon>Adinetidae</taxon>
        <taxon>Adineta</taxon>
    </lineage>
</organism>
<feature type="domain" description="Sugar phosphate transporter" evidence="6">
    <location>
        <begin position="37"/>
        <end position="228"/>
    </location>
</feature>
<evidence type="ECO:0000256" key="5">
    <source>
        <dbReference type="SAM" id="Phobius"/>
    </source>
</evidence>
<dbReference type="AlphaFoldDB" id="A0A814PB41"/>
<evidence type="ECO:0000313" key="8">
    <source>
        <dbReference type="Proteomes" id="UP000663828"/>
    </source>
</evidence>
<dbReference type="SUPFAM" id="SSF103481">
    <property type="entry name" value="Multidrug resistance efflux transporter EmrE"/>
    <property type="match status" value="1"/>
</dbReference>
<dbReference type="PANTHER" id="PTHR11132">
    <property type="entry name" value="SOLUTE CARRIER FAMILY 35"/>
    <property type="match status" value="1"/>
</dbReference>
<keyword evidence="3 5" id="KW-1133">Transmembrane helix</keyword>
<dbReference type="InterPro" id="IPR004853">
    <property type="entry name" value="Sugar_P_trans_dom"/>
</dbReference>
<evidence type="ECO:0000256" key="3">
    <source>
        <dbReference type="ARBA" id="ARBA00022989"/>
    </source>
</evidence>
<evidence type="ECO:0000259" key="6">
    <source>
        <dbReference type="Pfam" id="PF03151"/>
    </source>
</evidence>
<accession>A0A814PB41</accession>
<feature type="transmembrane region" description="Helical" evidence="5">
    <location>
        <begin position="127"/>
        <end position="145"/>
    </location>
</feature>
<feature type="non-terminal residue" evidence="7">
    <location>
        <position position="1"/>
    </location>
</feature>
<comment type="subcellular location">
    <subcellularLocation>
        <location evidence="1">Membrane</location>
        <topology evidence="1">Multi-pass membrane protein</topology>
    </subcellularLocation>
</comment>
<dbReference type="InterPro" id="IPR037185">
    <property type="entry name" value="EmrE-like"/>
</dbReference>
<dbReference type="GO" id="GO:0016020">
    <property type="term" value="C:membrane"/>
    <property type="evidence" value="ECO:0007669"/>
    <property type="project" value="UniProtKB-SubCell"/>
</dbReference>
<feature type="transmembrane region" description="Helical" evidence="5">
    <location>
        <begin position="100"/>
        <end position="121"/>
    </location>
</feature>
<feature type="transmembrane region" description="Helical" evidence="5">
    <location>
        <begin position="62"/>
        <end position="79"/>
    </location>
</feature>
<keyword evidence="4 5" id="KW-0472">Membrane</keyword>
<feature type="transmembrane region" description="Helical" evidence="5">
    <location>
        <begin position="32"/>
        <end position="50"/>
    </location>
</feature>
<keyword evidence="8" id="KW-1185">Reference proteome</keyword>
<dbReference type="InterPro" id="IPR050186">
    <property type="entry name" value="TPT_transporter"/>
</dbReference>
<name>A0A814PB41_ADIRI</name>